<name>A0A1H7UWZ2_AQUAM</name>
<protein>
    <submittedName>
        <fullName evidence="1">Uncharacterized protein</fullName>
    </submittedName>
</protein>
<organism evidence="1 2">
    <name type="scientific">Aquimarina amphilecti</name>
    <dbReference type="NCBI Taxonomy" id="1038014"/>
    <lineage>
        <taxon>Bacteria</taxon>
        <taxon>Pseudomonadati</taxon>
        <taxon>Bacteroidota</taxon>
        <taxon>Flavobacteriia</taxon>
        <taxon>Flavobacteriales</taxon>
        <taxon>Flavobacteriaceae</taxon>
        <taxon>Aquimarina</taxon>
    </lineage>
</organism>
<dbReference type="EMBL" id="FOAB01000007">
    <property type="protein sequence ID" value="SEM00987.1"/>
    <property type="molecule type" value="Genomic_DNA"/>
</dbReference>
<dbReference type="STRING" id="1038014.SAMN04487910_3900"/>
<sequence length="120" mass="14027">MRISNILYNIVYQNDNITFTKILIPKTLANLFMITPEERTAILKVIGSKHVKKIQAYLNQHKIYSSPEKPYSKTSISYILSGERENEIVENAIFAYAHQKMIEKEKQQELRDLIVSKQKL</sequence>
<accession>A0A1H7UWZ2</accession>
<reference evidence="1 2" key="1">
    <citation type="submission" date="2016-10" db="EMBL/GenBank/DDBJ databases">
        <authorList>
            <person name="de Groot N.N."/>
        </authorList>
    </citation>
    <scope>NUCLEOTIDE SEQUENCE [LARGE SCALE GENOMIC DNA]</scope>
    <source>
        <strain evidence="1 2">DSM 25232</strain>
    </source>
</reference>
<gene>
    <name evidence="1" type="ORF">SAMN04487910_3900</name>
</gene>
<evidence type="ECO:0000313" key="1">
    <source>
        <dbReference type="EMBL" id="SEM00987.1"/>
    </source>
</evidence>
<dbReference type="Proteomes" id="UP000198521">
    <property type="component" value="Unassembled WGS sequence"/>
</dbReference>
<dbReference type="AlphaFoldDB" id="A0A1H7UWZ2"/>
<evidence type="ECO:0000313" key="2">
    <source>
        <dbReference type="Proteomes" id="UP000198521"/>
    </source>
</evidence>
<keyword evidence="2" id="KW-1185">Reference proteome</keyword>
<proteinExistence type="predicted"/>